<evidence type="ECO:0000313" key="1">
    <source>
        <dbReference type="EMBL" id="QIM10366.1"/>
    </source>
</evidence>
<name>A0A6G8F2C3_9PROT</name>
<reference evidence="1" key="1">
    <citation type="journal article" date="2020" name="J. ISSAAS">
        <title>Lactobacilli and other gastrointestinal microbiota of Peromyscus leucopus, reservoir host for agents of Lyme disease and other zoonoses in North America.</title>
        <authorList>
            <person name="Milovic A."/>
            <person name="Bassam K."/>
            <person name="Shao H."/>
            <person name="Chatzistamou I."/>
            <person name="Tufts D.M."/>
            <person name="Diuk-Wasser M."/>
            <person name="Barbour A.G."/>
        </authorList>
    </citation>
    <scope>NUCLEOTIDE SEQUENCE</scope>
    <source>
        <strain evidence="1">LL90</strain>
    </source>
</reference>
<accession>A0A6G8F2C3</accession>
<dbReference type="AlphaFoldDB" id="A0A6G8F2C3"/>
<dbReference type="EMBL" id="MN990728">
    <property type="protein sequence ID" value="QIM10366.1"/>
    <property type="molecule type" value="Genomic_DNA"/>
</dbReference>
<proteinExistence type="predicted"/>
<protein>
    <submittedName>
        <fullName evidence="1">Uncharacterized protein</fullName>
    </submittedName>
</protein>
<organism evidence="1">
    <name type="scientific">uncultured Alphaproteobacteria bacterium</name>
    <dbReference type="NCBI Taxonomy" id="91750"/>
    <lineage>
        <taxon>Bacteria</taxon>
        <taxon>Pseudomonadati</taxon>
        <taxon>Pseudomonadota</taxon>
        <taxon>Alphaproteobacteria</taxon>
        <taxon>environmental samples</taxon>
    </lineage>
</organism>
<gene>
    <name evidence="1" type="ORF">PlAlph_1200</name>
</gene>
<sequence length="392" mass="46080">MVKNWVKKTGVYAGCLLLGVSGYTMLRSVAEKNAPEFNKTEVIIGKDTISMQSFYDNLHYKDSVWVYQSKNGESVNVDSLIDVQARNKRVHSHYAAVKLRERTDTVYASYGDKKFKEKNKSNIMYKIGSRDSLPHMPSMGVHSYGMLTIREFIADNPKLQSFVDIYNDSHNATHRHEFQHYLNMTYGIREWNSHSIKFVECCEDEISANIAQCLQQRRNYFANNRNSEYITSRFKFYKDTLEAAAIKPNPEHVSAKEVEIIANGVFDAWMKDKYDIYVKGNDSRTKYYVKDATYAAVQDNFEAHDALMSKCFNIDGYDFWPHIKKREKEIFDRISKEQRKNYAALCRKKFREMNYVQKLEYIKQKEGQTMFDERMRKNWVTAKIVKLFGKDR</sequence>